<dbReference type="KEGG" id="ela:UCREL1_1031"/>
<organism evidence="2 3">
    <name type="scientific">Eutypa lata (strain UCR-EL1)</name>
    <name type="common">Grapevine dieback disease fungus</name>
    <name type="synonym">Eutypa armeniacae</name>
    <dbReference type="NCBI Taxonomy" id="1287681"/>
    <lineage>
        <taxon>Eukaryota</taxon>
        <taxon>Fungi</taxon>
        <taxon>Dikarya</taxon>
        <taxon>Ascomycota</taxon>
        <taxon>Pezizomycotina</taxon>
        <taxon>Sordariomycetes</taxon>
        <taxon>Xylariomycetidae</taxon>
        <taxon>Xylariales</taxon>
        <taxon>Diatrypaceae</taxon>
        <taxon>Eutypa</taxon>
    </lineage>
</organism>
<reference evidence="3" key="1">
    <citation type="journal article" date="2013" name="Genome Announc.">
        <title>Draft genome sequence of the grapevine dieback fungus Eutypa lata UCR-EL1.</title>
        <authorList>
            <person name="Blanco-Ulate B."/>
            <person name="Rolshausen P.E."/>
            <person name="Cantu D."/>
        </authorList>
    </citation>
    <scope>NUCLEOTIDE SEQUENCE [LARGE SCALE GENOMIC DNA]</scope>
    <source>
        <strain evidence="3">UCR-EL1</strain>
    </source>
</reference>
<feature type="compositionally biased region" description="Polar residues" evidence="1">
    <location>
        <begin position="120"/>
        <end position="132"/>
    </location>
</feature>
<gene>
    <name evidence="2" type="ORF">UCREL1_1031</name>
</gene>
<dbReference type="AlphaFoldDB" id="M7SZ65"/>
<feature type="compositionally biased region" description="Polar residues" evidence="1">
    <location>
        <begin position="153"/>
        <end position="166"/>
    </location>
</feature>
<dbReference type="OrthoDB" id="4774395at2759"/>
<feature type="region of interest" description="Disordered" evidence="1">
    <location>
        <begin position="106"/>
        <end position="178"/>
    </location>
</feature>
<evidence type="ECO:0000313" key="3">
    <source>
        <dbReference type="Proteomes" id="UP000012174"/>
    </source>
</evidence>
<protein>
    <submittedName>
        <fullName evidence="2">Uncharacterized protein</fullName>
    </submittedName>
</protein>
<accession>M7SZ65</accession>
<name>M7SZ65_EUTLA</name>
<dbReference type="HOGENOM" id="CLU_1170643_0_0_1"/>
<evidence type="ECO:0000313" key="2">
    <source>
        <dbReference type="EMBL" id="EMR71919.1"/>
    </source>
</evidence>
<dbReference type="EMBL" id="KB705557">
    <property type="protein sequence ID" value="EMR71919.1"/>
    <property type="molecule type" value="Genomic_DNA"/>
</dbReference>
<feature type="compositionally biased region" description="Acidic residues" evidence="1">
    <location>
        <begin position="134"/>
        <end position="149"/>
    </location>
</feature>
<keyword evidence="3" id="KW-1185">Reference proteome</keyword>
<dbReference type="Proteomes" id="UP000012174">
    <property type="component" value="Unassembled WGS sequence"/>
</dbReference>
<proteinExistence type="predicted"/>
<sequence>MLIPSLYTSASTAPFPRSVRDGNSILFGTPVKQFISKTRASWTAGQTAFFREWIEMKGQANFRTCDLNPLFKRLEIDGYRGITNALGEDIEQLLIKKVKAKLTAENKRKKEGKMGGVGGNTSNATSGIQTPVNEEVEEEVEEEEDEELVEATPYSSATNAPATNKTGRPGKANKNKTKRSMLLKRTIECLVKLKEATRDVKQAVAALPEAGSLDDASDDIACEVAHLETLLWEYVEY</sequence>
<evidence type="ECO:0000256" key="1">
    <source>
        <dbReference type="SAM" id="MobiDB-lite"/>
    </source>
</evidence>